<reference evidence="11" key="3">
    <citation type="submission" date="2015-04" db="UniProtKB">
        <authorList>
            <consortium name="EnsemblPlants"/>
        </authorList>
    </citation>
    <scope>IDENTIFICATION</scope>
    <source>
        <strain evidence="11">cv. Jemalong A17</strain>
    </source>
</reference>
<dbReference type="SUPFAM" id="SSF52540">
    <property type="entry name" value="P-loop containing nucleoside triphosphate hydrolases"/>
    <property type="match status" value="1"/>
</dbReference>
<dbReference type="SUPFAM" id="SSF46785">
    <property type="entry name" value="Winged helix' DNA-binding domain"/>
    <property type="match status" value="1"/>
</dbReference>
<dbReference type="Gene3D" id="3.80.10.10">
    <property type="entry name" value="Ribonuclease Inhibitor"/>
    <property type="match status" value="2"/>
</dbReference>
<dbReference type="EMBL" id="PSQE01000004">
    <property type="protein sequence ID" value="RHN61880.1"/>
    <property type="molecule type" value="Genomic_DNA"/>
</dbReference>
<dbReference type="InterPro" id="IPR032675">
    <property type="entry name" value="LRR_dom_sf"/>
</dbReference>
<dbReference type="Pfam" id="PF00931">
    <property type="entry name" value="NB-ARC"/>
    <property type="match status" value="1"/>
</dbReference>
<keyword evidence="2" id="KW-0433">Leucine-rich repeat</keyword>
<accession>G7JCP8</accession>
<evidence type="ECO:0000256" key="6">
    <source>
        <dbReference type="ARBA" id="ARBA00023027"/>
    </source>
</evidence>
<dbReference type="PaxDb" id="3880-AES89817"/>
<dbReference type="InterPro" id="IPR045344">
    <property type="entry name" value="C-JID"/>
</dbReference>
<keyword evidence="12" id="KW-1185">Reference proteome</keyword>
<dbReference type="Gene3D" id="3.40.50.300">
    <property type="entry name" value="P-loop containing nucleotide triphosphate hydrolases"/>
    <property type="match status" value="1"/>
</dbReference>
<dbReference type="OrthoDB" id="1404028at2759"/>
<dbReference type="InterPro" id="IPR001611">
    <property type="entry name" value="Leu-rich_rpt"/>
</dbReference>
<accession>A0A0C3X0P6</accession>
<dbReference type="InterPro" id="IPR035897">
    <property type="entry name" value="Toll_tir_struct_dom_sf"/>
</dbReference>
<gene>
    <name evidence="11" type="primary">11445035</name>
    <name evidence="9" type="ordered locus">MTR_4g080330</name>
    <name evidence="10" type="ORF">MtrunA17_Chr4g0041441</name>
</gene>
<keyword evidence="6" id="KW-0520">NAD</keyword>
<evidence type="ECO:0000256" key="5">
    <source>
        <dbReference type="ARBA" id="ARBA00022821"/>
    </source>
</evidence>
<dbReference type="EC" id="3.2.2.6" evidence="1"/>
<dbReference type="InterPro" id="IPR027417">
    <property type="entry name" value="P-loop_NTPase"/>
</dbReference>
<dbReference type="GO" id="GO:0006952">
    <property type="term" value="P:defense response"/>
    <property type="evidence" value="ECO:0007669"/>
    <property type="project" value="UniProtKB-KW"/>
</dbReference>
<protein>
    <recommendedName>
        <fullName evidence="1">ADP-ribosyl cyclase/cyclic ADP-ribose hydrolase</fullName>
        <ecNumber evidence="1">3.2.2.6</ecNumber>
    </recommendedName>
</protein>
<dbReference type="PROSITE" id="PS50104">
    <property type="entry name" value="TIR"/>
    <property type="match status" value="1"/>
</dbReference>
<comment type="catalytic activity">
    <reaction evidence="7">
        <text>NAD(+) + H2O = ADP-D-ribose + nicotinamide + H(+)</text>
        <dbReference type="Rhea" id="RHEA:16301"/>
        <dbReference type="ChEBI" id="CHEBI:15377"/>
        <dbReference type="ChEBI" id="CHEBI:15378"/>
        <dbReference type="ChEBI" id="CHEBI:17154"/>
        <dbReference type="ChEBI" id="CHEBI:57540"/>
        <dbReference type="ChEBI" id="CHEBI:57967"/>
        <dbReference type="EC" id="3.2.2.6"/>
    </reaction>
    <physiologicalReaction direction="left-to-right" evidence="7">
        <dbReference type="Rhea" id="RHEA:16302"/>
    </physiologicalReaction>
</comment>
<dbReference type="AlphaFoldDB" id="G7JCP8"/>
<evidence type="ECO:0000256" key="4">
    <source>
        <dbReference type="ARBA" id="ARBA00022801"/>
    </source>
</evidence>
<dbReference type="Gene3D" id="1.10.8.430">
    <property type="entry name" value="Helical domain of apoptotic protease-activating factors"/>
    <property type="match status" value="1"/>
</dbReference>
<evidence type="ECO:0000256" key="3">
    <source>
        <dbReference type="ARBA" id="ARBA00022737"/>
    </source>
</evidence>
<keyword evidence="3" id="KW-0677">Repeat</keyword>
<reference evidence="9 12" key="1">
    <citation type="journal article" date="2011" name="Nature">
        <title>The Medicago genome provides insight into the evolution of rhizobial symbioses.</title>
        <authorList>
            <person name="Young N.D."/>
            <person name="Debelle F."/>
            <person name="Oldroyd G.E."/>
            <person name="Geurts R."/>
            <person name="Cannon S.B."/>
            <person name="Udvardi M.K."/>
            <person name="Benedito V.A."/>
            <person name="Mayer K.F."/>
            <person name="Gouzy J."/>
            <person name="Schoof H."/>
            <person name="Van de Peer Y."/>
            <person name="Proost S."/>
            <person name="Cook D.R."/>
            <person name="Meyers B.C."/>
            <person name="Spannagl M."/>
            <person name="Cheung F."/>
            <person name="De Mita S."/>
            <person name="Krishnakumar V."/>
            <person name="Gundlach H."/>
            <person name="Zhou S."/>
            <person name="Mudge J."/>
            <person name="Bharti A.K."/>
            <person name="Murray J.D."/>
            <person name="Naoumkina M.A."/>
            <person name="Rosen B."/>
            <person name="Silverstein K.A."/>
            <person name="Tang H."/>
            <person name="Rombauts S."/>
            <person name="Zhao P.X."/>
            <person name="Zhou P."/>
            <person name="Barbe V."/>
            <person name="Bardou P."/>
            <person name="Bechner M."/>
            <person name="Bellec A."/>
            <person name="Berger A."/>
            <person name="Berges H."/>
            <person name="Bidwell S."/>
            <person name="Bisseling T."/>
            <person name="Choisne N."/>
            <person name="Couloux A."/>
            <person name="Denny R."/>
            <person name="Deshpande S."/>
            <person name="Dai X."/>
            <person name="Doyle J.J."/>
            <person name="Dudez A.M."/>
            <person name="Farmer A.D."/>
            <person name="Fouteau S."/>
            <person name="Franken C."/>
            <person name="Gibelin C."/>
            <person name="Gish J."/>
            <person name="Goldstein S."/>
            <person name="Gonzalez A.J."/>
            <person name="Green P.J."/>
            <person name="Hallab A."/>
            <person name="Hartog M."/>
            <person name="Hua A."/>
            <person name="Humphray S.J."/>
            <person name="Jeong D.H."/>
            <person name="Jing Y."/>
            <person name="Jocker A."/>
            <person name="Kenton S.M."/>
            <person name="Kim D.J."/>
            <person name="Klee K."/>
            <person name="Lai H."/>
            <person name="Lang C."/>
            <person name="Lin S."/>
            <person name="Macmil S.L."/>
            <person name="Magdelenat G."/>
            <person name="Matthews L."/>
            <person name="McCorrison J."/>
            <person name="Monaghan E.L."/>
            <person name="Mun J.H."/>
            <person name="Najar F.Z."/>
            <person name="Nicholson C."/>
            <person name="Noirot C."/>
            <person name="O'Bleness M."/>
            <person name="Paule C.R."/>
            <person name="Poulain J."/>
            <person name="Prion F."/>
            <person name="Qin B."/>
            <person name="Qu C."/>
            <person name="Retzel E.F."/>
            <person name="Riddle C."/>
            <person name="Sallet E."/>
            <person name="Samain S."/>
            <person name="Samson N."/>
            <person name="Sanders I."/>
            <person name="Saurat O."/>
            <person name="Scarpelli C."/>
            <person name="Schiex T."/>
            <person name="Segurens B."/>
            <person name="Severin A.J."/>
            <person name="Sherrier D.J."/>
            <person name="Shi R."/>
            <person name="Sims S."/>
            <person name="Singer S.R."/>
            <person name="Sinharoy S."/>
            <person name="Sterck L."/>
            <person name="Viollet A."/>
            <person name="Wang B.B."/>
            <person name="Wang K."/>
            <person name="Wang M."/>
            <person name="Wang X."/>
            <person name="Warfsmann J."/>
            <person name="Weissenbach J."/>
            <person name="White D.D."/>
            <person name="White J.D."/>
            <person name="Wiley G.B."/>
            <person name="Wincker P."/>
            <person name="Xing Y."/>
            <person name="Yang L."/>
            <person name="Yao Z."/>
            <person name="Ying F."/>
            <person name="Zhai J."/>
            <person name="Zhou L."/>
            <person name="Zuber A."/>
            <person name="Denarie J."/>
            <person name="Dixon R.A."/>
            <person name="May G.D."/>
            <person name="Schwartz D.C."/>
            <person name="Rogers J."/>
            <person name="Quetier F."/>
            <person name="Town C.D."/>
            <person name="Roe B.A."/>
        </authorList>
    </citation>
    <scope>NUCLEOTIDE SEQUENCE [LARGE SCALE GENOMIC DNA]</scope>
    <source>
        <strain evidence="9">A17</strain>
        <strain evidence="11 12">cv. Jemalong A17</strain>
    </source>
</reference>
<keyword evidence="10" id="KW-0675">Receptor</keyword>
<dbReference type="GO" id="GO:0003677">
    <property type="term" value="F:DNA binding"/>
    <property type="evidence" value="ECO:0007669"/>
    <property type="project" value="UniProtKB-KW"/>
</dbReference>
<dbReference type="HOGENOM" id="CLU_001561_0_2_1"/>
<evidence type="ECO:0000256" key="2">
    <source>
        <dbReference type="ARBA" id="ARBA00022614"/>
    </source>
</evidence>
<reference evidence="10" key="4">
    <citation type="journal article" date="2018" name="Nat. Plants">
        <title>Whole-genome landscape of Medicago truncatula symbiotic genes.</title>
        <authorList>
            <person name="Pecrix Y."/>
            <person name="Gamas P."/>
            <person name="Carrere S."/>
        </authorList>
    </citation>
    <scope>NUCLEOTIDE SEQUENCE</scope>
    <source>
        <tissue evidence="10">Leaves</tissue>
    </source>
</reference>
<dbReference type="SUPFAM" id="SSF52058">
    <property type="entry name" value="L domain-like"/>
    <property type="match status" value="1"/>
</dbReference>
<dbReference type="PANTHER" id="PTHR11017">
    <property type="entry name" value="LEUCINE-RICH REPEAT-CONTAINING PROTEIN"/>
    <property type="match status" value="1"/>
</dbReference>
<dbReference type="PRINTS" id="PR00364">
    <property type="entry name" value="DISEASERSIST"/>
</dbReference>
<dbReference type="InterPro" id="IPR002182">
    <property type="entry name" value="NB-ARC"/>
</dbReference>
<dbReference type="FunFam" id="3.40.50.10140:FF:000007">
    <property type="entry name" value="Disease resistance protein (TIR-NBS-LRR class)"/>
    <property type="match status" value="1"/>
</dbReference>
<evidence type="ECO:0000256" key="7">
    <source>
        <dbReference type="ARBA" id="ARBA00047304"/>
    </source>
</evidence>
<dbReference type="Proteomes" id="UP000265566">
    <property type="component" value="Chromosome 4"/>
</dbReference>
<organism evidence="9 12">
    <name type="scientific">Medicago truncatula</name>
    <name type="common">Barrel medic</name>
    <name type="synonym">Medicago tribuloides</name>
    <dbReference type="NCBI Taxonomy" id="3880"/>
    <lineage>
        <taxon>Eukaryota</taxon>
        <taxon>Viridiplantae</taxon>
        <taxon>Streptophyta</taxon>
        <taxon>Embryophyta</taxon>
        <taxon>Tracheophyta</taxon>
        <taxon>Spermatophyta</taxon>
        <taxon>Magnoliopsida</taxon>
        <taxon>eudicotyledons</taxon>
        <taxon>Gunneridae</taxon>
        <taxon>Pentapetalae</taxon>
        <taxon>rosids</taxon>
        <taxon>fabids</taxon>
        <taxon>Fabales</taxon>
        <taxon>Fabaceae</taxon>
        <taxon>Papilionoideae</taxon>
        <taxon>50 kb inversion clade</taxon>
        <taxon>NPAAA clade</taxon>
        <taxon>Hologalegina</taxon>
        <taxon>IRL clade</taxon>
        <taxon>Trifolieae</taxon>
        <taxon>Medicago</taxon>
    </lineage>
</organism>
<dbReference type="EnsemblPlants" id="AES89817">
    <property type="protein sequence ID" value="AES89817"/>
    <property type="gene ID" value="MTR_4g080330"/>
</dbReference>
<sequence>MMIKYDVFVSFRGQDTHNNFADHLFAALQRKGIVAFRDDSNLKKGESIAPELLHAIEASKVFIVLFSKNYASSTWCLRELEYILHCSQVSGTRVLPIFYDVDPSEVRHQNGSYGEALAKHEERFQHESEMVQRWRASLTQVANLSGWDMHHKPQYAEIEKIVEEITNISGHKFSCLPKELVGINYPIEKVANLLLLDSVDDVRVVGICGMGGIGKTTLTTALCGRISHRFDVRCFIDDLSRIYRHDGPIGAQKQILHQTLGGEHFQIYNLYDTTNLIQSRLRRLRALIIVDNVDKVEQLDKLAVNRECLGAGSRIVIISRDEHILKEYGVDVVYKVPLLNGTNSLQLFCQKAFKLDHIMSSFDKLTFDILSYANGLPLAIKVLGSFLFGRDIYEWKSALARLSKSPNKDIMDVMRLSFEGLEKLEKEIFLDIACFFIQSKKIYVQKVLNCCGFHADIGLRVLIDKSLLSISEENNIEMHSLLKELGREIVQEKSIKDSRRWSRVWLHEQLHNIMLENVEMKVEAIYFPCDIDENETEILIMGEALSKMSHLRLLILKEVKFAGNLGCLSNELRYVEWGRYPFKYLPACFQPNQLVELIMRHSSVKQLWKDKKYLPNLKILDLSHSKNLRKVPDFGEMPNLEELNLKGCIKLVQIDPSIGVLRKLVFMKLKDCKNLVSIPNNILGLSSLKYLNLSGCSKVFNNPRHLKKFDSSDILFHSQSTTSSLKWTTIGLHSLYHEVLTSCLLPSFLSIYCLSEVDISFCGLSYLPDAIGCLLRLERLNIGGNNFVTLPSLRELSKLVYLNLEHCKLLESLPQLPFPTAFEHMTTYKRTVGLVIFNCPKLGESEDCNSMAFSWMIQLIQARQQPSTFSYEDIIKIVIPGSEIPIWFNNQSEGDSIRMDLSQIMDNNDNDFIGIACCAVFSVAPVDPTTTTCARRPKIELRFSNSNSHLFSFIIIPVILERDHIVVKSNHMCLMYFPQKSLFDILKWIDGTLTHLDDINMKASIMKGQGLDLEVQNCGYHWVYKPDLQELTMMHPGNSVARKRKFLAIEDEAQP</sequence>
<reference evidence="9 12" key="2">
    <citation type="journal article" date="2014" name="BMC Genomics">
        <title>An improved genome release (version Mt4.0) for the model legume Medicago truncatula.</title>
        <authorList>
            <person name="Tang H."/>
            <person name="Krishnakumar V."/>
            <person name="Bidwell S."/>
            <person name="Rosen B."/>
            <person name="Chan A."/>
            <person name="Zhou S."/>
            <person name="Gentzbittel L."/>
            <person name="Childs K.L."/>
            <person name="Yandell M."/>
            <person name="Gundlach H."/>
            <person name="Mayer K.F."/>
            <person name="Schwartz D.C."/>
            <person name="Town C.D."/>
        </authorList>
    </citation>
    <scope>GENOME REANNOTATION</scope>
    <source>
        <strain evidence="11 12">cv. Jemalong A17</strain>
    </source>
</reference>
<dbReference type="InterPro" id="IPR044974">
    <property type="entry name" value="Disease_R_plants"/>
</dbReference>
<dbReference type="InterPro" id="IPR000157">
    <property type="entry name" value="TIR_dom"/>
</dbReference>
<keyword evidence="10" id="KW-0238">DNA-binding</keyword>
<proteinExistence type="predicted"/>
<dbReference type="SMART" id="SM00255">
    <property type="entry name" value="TIR"/>
    <property type="match status" value="1"/>
</dbReference>
<dbReference type="Gramene" id="rna24390">
    <property type="protein sequence ID" value="RHN61880.1"/>
    <property type="gene ID" value="gene24390"/>
</dbReference>
<name>G7JCP8_MEDTR</name>
<feature type="domain" description="TIR" evidence="8">
    <location>
        <begin position="3"/>
        <end position="169"/>
    </location>
</feature>
<dbReference type="SUPFAM" id="SSF52200">
    <property type="entry name" value="Toll/Interleukin receptor TIR domain"/>
    <property type="match status" value="1"/>
</dbReference>
<dbReference type="Pfam" id="PF01582">
    <property type="entry name" value="TIR"/>
    <property type="match status" value="1"/>
</dbReference>
<dbReference type="Pfam" id="PF23282">
    <property type="entry name" value="WHD_ROQ1"/>
    <property type="match status" value="1"/>
</dbReference>
<dbReference type="PANTHER" id="PTHR11017:SF259">
    <property type="entry name" value="ADP-RIBOSYL CYCLASE_CYCLIC ADP-RIBOSE HYDROLASE"/>
    <property type="match status" value="1"/>
</dbReference>
<keyword evidence="5" id="KW-0611">Plant defense</keyword>
<evidence type="ECO:0000313" key="10">
    <source>
        <dbReference type="EMBL" id="RHN61880.1"/>
    </source>
</evidence>
<dbReference type="Proteomes" id="UP000002051">
    <property type="component" value="Chromosome 4"/>
</dbReference>
<dbReference type="PROSITE" id="PS51450">
    <property type="entry name" value="LRR"/>
    <property type="match status" value="1"/>
</dbReference>
<dbReference type="GO" id="GO:0043531">
    <property type="term" value="F:ADP binding"/>
    <property type="evidence" value="ECO:0007669"/>
    <property type="project" value="InterPro"/>
</dbReference>
<evidence type="ECO:0000256" key="1">
    <source>
        <dbReference type="ARBA" id="ARBA00011982"/>
    </source>
</evidence>
<dbReference type="Gene3D" id="3.40.50.10140">
    <property type="entry name" value="Toll/interleukin-1 receptor homology (TIR) domain"/>
    <property type="match status" value="1"/>
</dbReference>
<dbReference type="InterPro" id="IPR036390">
    <property type="entry name" value="WH_DNA-bd_sf"/>
</dbReference>
<dbReference type="EMBL" id="CM001220">
    <property type="protein sequence ID" value="AES89817.2"/>
    <property type="molecule type" value="Genomic_DNA"/>
</dbReference>
<dbReference type="GO" id="GO:0061809">
    <property type="term" value="F:NAD+ nucleosidase activity, cyclic ADP-ribose generating"/>
    <property type="evidence" value="ECO:0007669"/>
    <property type="project" value="UniProtKB-EC"/>
</dbReference>
<evidence type="ECO:0000259" key="8">
    <source>
        <dbReference type="PROSITE" id="PS50104"/>
    </source>
</evidence>
<dbReference type="InterPro" id="IPR042197">
    <property type="entry name" value="Apaf_helical"/>
</dbReference>
<keyword evidence="4" id="KW-0378">Hydrolase</keyword>
<evidence type="ECO:0000313" key="11">
    <source>
        <dbReference type="EnsemblPlants" id="AES89817"/>
    </source>
</evidence>
<dbReference type="GO" id="GO:0007165">
    <property type="term" value="P:signal transduction"/>
    <property type="evidence" value="ECO:0007669"/>
    <property type="project" value="InterPro"/>
</dbReference>
<dbReference type="Pfam" id="PF20160">
    <property type="entry name" value="C-JID"/>
    <property type="match status" value="1"/>
</dbReference>
<evidence type="ECO:0000313" key="12">
    <source>
        <dbReference type="Proteomes" id="UP000002051"/>
    </source>
</evidence>
<dbReference type="InterPro" id="IPR058192">
    <property type="entry name" value="WHD_ROQ1-like"/>
</dbReference>
<evidence type="ECO:0000313" key="9">
    <source>
        <dbReference type="EMBL" id="AES89817.2"/>
    </source>
</evidence>
<dbReference type="eggNOG" id="ENOG502R41B">
    <property type="taxonomic scope" value="Eukaryota"/>
</dbReference>